<name>A0A0F9WIL1_9MICR</name>
<dbReference type="GO" id="GO:0005664">
    <property type="term" value="C:nuclear origin of replication recognition complex"/>
    <property type="evidence" value="ECO:0007669"/>
    <property type="project" value="TreeGrafter"/>
</dbReference>
<dbReference type="InterPro" id="IPR003593">
    <property type="entry name" value="AAA+_ATPase"/>
</dbReference>
<dbReference type="GO" id="GO:0033314">
    <property type="term" value="P:mitotic DNA replication checkpoint signaling"/>
    <property type="evidence" value="ECO:0007669"/>
    <property type="project" value="TreeGrafter"/>
</dbReference>
<dbReference type="InterPro" id="IPR049945">
    <property type="entry name" value="AAA_22"/>
</dbReference>
<evidence type="ECO:0000313" key="8">
    <source>
        <dbReference type="EMBL" id="KKO76400.1"/>
    </source>
</evidence>
<dbReference type="InterPro" id="IPR050311">
    <property type="entry name" value="ORC1/CDC6"/>
</dbReference>
<keyword evidence="9" id="KW-1185">Reference proteome</keyword>
<dbReference type="GO" id="GO:0016887">
    <property type="term" value="F:ATP hydrolysis activity"/>
    <property type="evidence" value="ECO:0007669"/>
    <property type="project" value="InterPro"/>
</dbReference>
<dbReference type="Gene3D" id="3.40.50.300">
    <property type="entry name" value="P-loop containing nucleotide triphosphate hydrolases"/>
    <property type="match status" value="1"/>
</dbReference>
<dbReference type="PANTHER" id="PTHR10763:SF23">
    <property type="entry name" value="ORIGIN RECOGNITION COMPLEX SUBUNIT 1"/>
    <property type="match status" value="1"/>
</dbReference>
<dbReference type="Proteomes" id="UP000034350">
    <property type="component" value="Unassembled WGS sequence"/>
</dbReference>
<dbReference type="OrthoDB" id="1926878at2759"/>
<keyword evidence="5 6" id="KW-0539">Nucleus</keyword>
<dbReference type="SUPFAM" id="SSF52540">
    <property type="entry name" value="P-loop containing nucleoside triphosphate hydrolases"/>
    <property type="match status" value="1"/>
</dbReference>
<comment type="subunit">
    <text evidence="6">ORC is composed of six subunits.</text>
</comment>
<dbReference type="InterPro" id="IPR027417">
    <property type="entry name" value="P-loop_NTPase"/>
</dbReference>
<reference evidence="8 9" key="1">
    <citation type="journal article" date="2015" name="Environ. Microbiol.">
        <title>Genome analyses suggest the presence of polyploidy and recent human-driven expansions in eight global populations of the honeybee pathogen Nosema ceranae.</title>
        <authorList>
            <person name="Pelin A."/>
            <person name="Selman M."/>
            <person name="Aris-Brosou S."/>
            <person name="Farinelli L."/>
            <person name="Corradi N."/>
        </authorList>
    </citation>
    <scope>NUCLEOTIDE SEQUENCE [LARGE SCALE GENOMIC DNA]</scope>
    <source>
        <strain evidence="8 9">PA08 1199</strain>
    </source>
</reference>
<keyword evidence="4 6" id="KW-0238">DNA-binding</keyword>
<gene>
    <name evidence="8" type="ORF">AAJ76_300030593</name>
</gene>
<comment type="similarity">
    <text evidence="2">Belongs to the CDC6/cdc18 family.</text>
</comment>
<dbReference type="AlphaFoldDB" id="A0A0F9WIL1"/>
<dbReference type="PANTHER" id="PTHR10763">
    <property type="entry name" value="CELL DIVISION CONTROL PROTEIN 6-RELATED"/>
    <property type="match status" value="1"/>
</dbReference>
<evidence type="ECO:0000256" key="2">
    <source>
        <dbReference type="ARBA" id="ARBA00006184"/>
    </source>
</evidence>
<evidence type="ECO:0000256" key="1">
    <source>
        <dbReference type="ARBA" id="ARBA00004123"/>
    </source>
</evidence>
<dbReference type="RefSeq" id="XP_024332142.1">
    <property type="nucleotide sequence ID" value="XM_024475077.1"/>
</dbReference>
<dbReference type="GO" id="GO:0003688">
    <property type="term" value="F:DNA replication origin binding"/>
    <property type="evidence" value="ECO:0007669"/>
    <property type="project" value="TreeGrafter"/>
</dbReference>
<comment type="caution">
    <text evidence="8">The sequence shown here is derived from an EMBL/GenBank/DDBJ whole genome shotgun (WGS) entry which is preliminary data.</text>
</comment>
<dbReference type="VEuPathDB" id="MicrosporidiaDB:G9O61_00g016950"/>
<evidence type="ECO:0000256" key="5">
    <source>
        <dbReference type="ARBA" id="ARBA00023242"/>
    </source>
</evidence>
<keyword evidence="6" id="KW-0067">ATP-binding</keyword>
<dbReference type="Pfam" id="PF13401">
    <property type="entry name" value="AAA_22"/>
    <property type="match status" value="1"/>
</dbReference>
<comment type="function">
    <text evidence="6">Component of the origin recognition complex (ORC) that binds origins of replication. DNA-binding is ATP-dependent, however specific DNA sequences that define origins of replication have not been identified so far. ORC is required to assemble the pre-replication complex necessary to initiate DNA replication.</text>
</comment>
<protein>
    <recommendedName>
        <fullName evidence="6">Origin recognition complex subunit 1</fullName>
    </recommendedName>
</protein>
<dbReference type="GO" id="GO:0005524">
    <property type="term" value="F:ATP binding"/>
    <property type="evidence" value="ECO:0007669"/>
    <property type="project" value="UniProtKB-KW"/>
</dbReference>
<organism evidence="8 9">
    <name type="scientific">Vairimorpha ceranae</name>
    <dbReference type="NCBI Taxonomy" id="40302"/>
    <lineage>
        <taxon>Eukaryota</taxon>
        <taxon>Fungi</taxon>
        <taxon>Fungi incertae sedis</taxon>
        <taxon>Microsporidia</taxon>
        <taxon>Nosematidae</taxon>
        <taxon>Vairimorpha</taxon>
    </lineage>
</organism>
<feature type="domain" description="AAA+ ATPase" evidence="7">
    <location>
        <begin position="25"/>
        <end position="163"/>
    </location>
</feature>
<evidence type="ECO:0000256" key="3">
    <source>
        <dbReference type="ARBA" id="ARBA00022705"/>
    </source>
</evidence>
<evidence type="ECO:0000259" key="7">
    <source>
        <dbReference type="SMART" id="SM00382"/>
    </source>
</evidence>
<dbReference type="VEuPathDB" id="MicrosporidiaDB:AAJ76_300030593"/>
<evidence type="ECO:0000313" key="9">
    <source>
        <dbReference type="Proteomes" id="UP000034350"/>
    </source>
</evidence>
<dbReference type="SMART" id="SM00382">
    <property type="entry name" value="AAA"/>
    <property type="match status" value="1"/>
</dbReference>
<comment type="subcellular location">
    <subcellularLocation>
        <location evidence="1 6">Nucleus</location>
    </subcellularLocation>
</comment>
<keyword evidence="3 6" id="KW-0235">DNA replication</keyword>
<proteinExistence type="inferred from homology"/>
<dbReference type="GeneID" id="36320008"/>
<evidence type="ECO:0000256" key="6">
    <source>
        <dbReference type="RuleBase" id="RU365058"/>
    </source>
</evidence>
<comment type="similarity">
    <text evidence="6">Belongs to the ORC1 family.</text>
</comment>
<sequence length="328" mass="38346">MTVVGREAEYKSLHYKLTKFITDEINTTIYISGVPGSGKTHTIKQLIKDLKLEIVYVNAGQLKLKTHIFREIYKNLNCEKSKSQTFFTALRLHLQNCDTPHIFIIDEIDLLSSRNQNILYNLTDLMHVENSKLLLICISNTMNLPEKLFESKVCSRIGKNRVDFKPYTHTKLKKLIYNEYKDLNATDLEILTRRIASVCGDVRKVFSLIADKNYKQGINKLINEFMSPLSFKLLPNLSKYQKIVLNVICNNYDNLVPRILYQNFSIFCKTYSFLIIDFYDFINILDKLKLYGIIKYEGYNDKMLLLLDIEDIKSILKTDKDFNFLNSH</sequence>
<dbReference type="CDD" id="cd00009">
    <property type="entry name" value="AAA"/>
    <property type="match status" value="1"/>
</dbReference>
<accession>A0A0F9WIL1</accession>
<dbReference type="EMBL" id="JPQZ01000003">
    <property type="protein sequence ID" value="KKO76400.1"/>
    <property type="molecule type" value="Genomic_DNA"/>
</dbReference>
<keyword evidence="6" id="KW-0547">Nucleotide-binding</keyword>
<evidence type="ECO:0000256" key="4">
    <source>
        <dbReference type="ARBA" id="ARBA00023125"/>
    </source>
</evidence>
<dbReference type="GO" id="GO:0006270">
    <property type="term" value="P:DNA replication initiation"/>
    <property type="evidence" value="ECO:0007669"/>
    <property type="project" value="TreeGrafter"/>
</dbReference>